<dbReference type="InParanoid" id="A0A6P9BBX6"/>
<dbReference type="Pfam" id="PF16297">
    <property type="entry name" value="DUF4939"/>
    <property type="match status" value="1"/>
</dbReference>
<feature type="domain" description="DUF4939" evidence="2">
    <location>
        <begin position="15"/>
        <end position="113"/>
    </location>
</feature>
<proteinExistence type="predicted"/>
<dbReference type="AlphaFoldDB" id="A0A6P9BBX6"/>
<reference evidence="4" key="1">
    <citation type="submission" date="2025-08" db="UniProtKB">
        <authorList>
            <consortium name="RefSeq"/>
        </authorList>
    </citation>
    <scope>IDENTIFICATION</scope>
    <source>
        <tissue evidence="4">Blood</tissue>
    </source>
</reference>
<organism evidence="3 4">
    <name type="scientific">Pantherophis guttatus</name>
    <name type="common">Corn snake</name>
    <name type="synonym">Elaphe guttata</name>
    <dbReference type="NCBI Taxonomy" id="94885"/>
    <lineage>
        <taxon>Eukaryota</taxon>
        <taxon>Metazoa</taxon>
        <taxon>Chordata</taxon>
        <taxon>Craniata</taxon>
        <taxon>Vertebrata</taxon>
        <taxon>Euteleostomi</taxon>
        <taxon>Lepidosauria</taxon>
        <taxon>Squamata</taxon>
        <taxon>Bifurcata</taxon>
        <taxon>Unidentata</taxon>
        <taxon>Episquamata</taxon>
        <taxon>Toxicofera</taxon>
        <taxon>Serpentes</taxon>
        <taxon>Colubroidea</taxon>
        <taxon>Colubridae</taxon>
        <taxon>Colubrinae</taxon>
        <taxon>Pantherophis</taxon>
    </lineage>
</organism>
<dbReference type="InterPro" id="IPR032549">
    <property type="entry name" value="DUF4939"/>
</dbReference>
<protein>
    <submittedName>
        <fullName evidence="4">Protein LDOC1-like</fullName>
    </submittedName>
</protein>
<name>A0A6P9BBX6_PANGU</name>
<dbReference type="OMA" id="YMRFFEA"/>
<dbReference type="RefSeq" id="XP_034265475.1">
    <property type="nucleotide sequence ID" value="XM_034409584.1"/>
</dbReference>
<evidence type="ECO:0000259" key="2">
    <source>
        <dbReference type="Pfam" id="PF16297"/>
    </source>
</evidence>
<evidence type="ECO:0000313" key="3">
    <source>
        <dbReference type="Proteomes" id="UP001652622"/>
    </source>
</evidence>
<dbReference type="Proteomes" id="UP001652622">
    <property type="component" value="Unplaced"/>
</dbReference>
<keyword evidence="3" id="KW-1185">Reference proteome</keyword>
<dbReference type="GeneID" id="117661078"/>
<dbReference type="KEGG" id="pgut:117661078"/>
<accession>A0A6P9BBX6</accession>
<feature type="coiled-coil region" evidence="1">
    <location>
        <begin position="1"/>
        <end position="28"/>
    </location>
</feature>
<sequence>MKQLRAENVQLQQQLALLAAQMAQLQAHAAPPPHRKCPVAVPDKFDGNQAMFPAFLGQCHFFISLRAEDFPTDWDKVGFMISLLSGSAARWATPLLVQASPLLDNFRGFCDYLRFLYEDPIKTQTATQRLKTLKQGWQPL</sequence>
<keyword evidence="1" id="KW-0175">Coiled coil</keyword>
<evidence type="ECO:0000313" key="4">
    <source>
        <dbReference type="RefSeq" id="XP_034265475.1"/>
    </source>
</evidence>
<gene>
    <name evidence="4" type="primary">LOC117661078</name>
</gene>
<evidence type="ECO:0000256" key="1">
    <source>
        <dbReference type="SAM" id="Coils"/>
    </source>
</evidence>